<dbReference type="EMBL" id="JHEG02000040">
    <property type="protein sequence ID" value="KIE11848.1"/>
    <property type="molecule type" value="Genomic_DNA"/>
</dbReference>
<name>A0A0C1R834_9CYAN</name>
<dbReference type="CDD" id="cd06587">
    <property type="entry name" value="VOC"/>
    <property type="match status" value="1"/>
</dbReference>
<dbReference type="OrthoDB" id="9129827at2"/>
<reference evidence="3" key="1">
    <citation type="journal article" date="2015" name="Genome Announc.">
        <title>Draft Genome Sequence of Tolypothrix boutellei Strain VB521301.</title>
        <authorList>
            <person name="Chandrababunaidu M.M."/>
            <person name="Singh D."/>
            <person name="Sen D."/>
            <person name="Bhan S."/>
            <person name="Das S."/>
            <person name="Gupta A."/>
            <person name="Adhikary S.P."/>
            <person name="Tripathy S."/>
        </authorList>
    </citation>
    <scope>NUCLEOTIDE SEQUENCE</scope>
    <source>
        <strain evidence="3">VB521301</strain>
    </source>
</reference>
<reference evidence="2" key="2">
    <citation type="submission" date="2019-11" db="EMBL/GenBank/DDBJ databases">
        <title>Improved Assembly of Tolypothrix boutellei genome.</title>
        <authorList>
            <person name="Sarangi A.N."/>
            <person name="Mukherjee M."/>
            <person name="Ghosh S."/>
            <person name="Singh D."/>
            <person name="Das A."/>
            <person name="Kant S."/>
            <person name="Prusty A."/>
            <person name="Tripathy S."/>
        </authorList>
    </citation>
    <scope>NUCLEOTIDE SEQUENCE</scope>
    <source>
        <strain evidence="2">VB521301</strain>
    </source>
</reference>
<evidence type="ECO:0000313" key="4">
    <source>
        <dbReference type="Proteomes" id="UP000029738"/>
    </source>
</evidence>
<evidence type="ECO:0000313" key="2">
    <source>
        <dbReference type="EMBL" id="KAF3884692.1"/>
    </source>
</evidence>
<dbReference type="InterPro" id="IPR004360">
    <property type="entry name" value="Glyas_Fos-R_dOase_dom"/>
</dbReference>
<accession>A0A0C1R834</accession>
<dbReference type="SUPFAM" id="SSF54593">
    <property type="entry name" value="Glyoxalase/Bleomycin resistance protein/Dihydroxybiphenyl dioxygenase"/>
    <property type="match status" value="1"/>
</dbReference>
<keyword evidence="3" id="KW-0560">Oxidoreductase</keyword>
<sequence length="134" mass="14769">MQVQDTLEKYQQDNRPSIAIGHVRLAVTDVSKATEFFVKLGLRHITQSDEFAVLELRGGTHLVIRKTSDPISSGTNAPFDLMVDDIITARQTFTEWGLTVSEITIGRVHKSFILTGPDGYLITVTSSHTGGRVV</sequence>
<dbReference type="EMBL" id="JHEG04000001">
    <property type="protein sequence ID" value="KAF3884692.1"/>
    <property type="molecule type" value="Genomic_DNA"/>
</dbReference>
<keyword evidence="4" id="KW-1185">Reference proteome</keyword>
<feature type="domain" description="VOC" evidence="1">
    <location>
        <begin position="19"/>
        <end position="127"/>
    </location>
</feature>
<dbReference type="RefSeq" id="WP_038075529.1">
    <property type="nucleotide sequence ID" value="NZ_JHEG04000001.1"/>
</dbReference>
<proteinExistence type="predicted"/>
<comment type="caution">
    <text evidence="3">The sequence shown here is derived from an EMBL/GenBank/DDBJ whole genome shotgun (WGS) entry which is preliminary data.</text>
</comment>
<dbReference type="InterPro" id="IPR037523">
    <property type="entry name" value="VOC_core"/>
</dbReference>
<dbReference type="Gene3D" id="3.10.180.10">
    <property type="entry name" value="2,3-Dihydroxybiphenyl 1,2-Dioxygenase, domain 1"/>
    <property type="match status" value="1"/>
</dbReference>
<keyword evidence="3" id="KW-0223">Dioxygenase</keyword>
<gene>
    <name evidence="3" type="ORF">DA73_0213665</name>
    <name evidence="2" type="ORF">DA73_0400003800</name>
</gene>
<organism evidence="3">
    <name type="scientific">Tolypothrix bouteillei VB521301</name>
    <dbReference type="NCBI Taxonomy" id="1479485"/>
    <lineage>
        <taxon>Bacteria</taxon>
        <taxon>Bacillati</taxon>
        <taxon>Cyanobacteriota</taxon>
        <taxon>Cyanophyceae</taxon>
        <taxon>Nostocales</taxon>
        <taxon>Tolypothrichaceae</taxon>
        <taxon>Tolypothrix</taxon>
    </lineage>
</organism>
<dbReference type="Pfam" id="PF00903">
    <property type="entry name" value="Glyoxalase"/>
    <property type="match status" value="1"/>
</dbReference>
<evidence type="ECO:0000259" key="1">
    <source>
        <dbReference type="PROSITE" id="PS51819"/>
    </source>
</evidence>
<evidence type="ECO:0000313" key="3">
    <source>
        <dbReference type="EMBL" id="KIE11848.1"/>
    </source>
</evidence>
<dbReference type="GO" id="GO:0051213">
    <property type="term" value="F:dioxygenase activity"/>
    <property type="evidence" value="ECO:0007669"/>
    <property type="project" value="UniProtKB-KW"/>
</dbReference>
<protein>
    <submittedName>
        <fullName evidence="3">Glyoxalase/bleomycin resistance protein/dioxygenase</fullName>
    </submittedName>
    <submittedName>
        <fullName evidence="2">VOC family protein</fullName>
    </submittedName>
</protein>
<dbReference type="PROSITE" id="PS51819">
    <property type="entry name" value="VOC"/>
    <property type="match status" value="1"/>
</dbReference>
<dbReference type="Proteomes" id="UP000029738">
    <property type="component" value="Unassembled WGS sequence"/>
</dbReference>
<dbReference type="InterPro" id="IPR029068">
    <property type="entry name" value="Glyas_Bleomycin-R_OHBP_Dase"/>
</dbReference>
<dbReference type="STRING" id="1479485.DA73_0213665"/>
<dbReference type="AlphaFoldDB" id="A0A0C1R834"/>